<protein>
    <submittedName>
        <fullName evidence="2">Uncharacterized protein</fullName>
    </submittedName>
</protein>
<dbReference type="OrthoDB" id="10448384at2759"/>
<name>A0A6A5UAT3_9PLEO</name>
<sequence>MSSVAGSDDSLAFSSAETVTGSLPETSATTVQVEDNSDSLDEAEDSSSSPPSTGDQSASLPQRLSLRKALAIAASQATKPPTFESQLRESQLEAAIVAPTEGSSAATVATTKDDEDGNKDSNTGLDERFADNFDDID</sequence>
<organism evidence="2 3">
    <name type="scientific">Byssothecium circinans</name>
    <dbReference type="NCBI Taxonomy" id="147558"/>
    <lineage>
        <taxon>Eukaryota</taxon>
        <taxon>Fungi</taxon>
        <taxon>Dikarya</taxon>
        <taxon>Ascomycota</taxon>
        <taxon>Pezizomycotina</taxon>
        <taxon>Dothideomycetes</taxon>
        <taxon>Pleosporomycetidae</taxon>
        <taxon>Pleosporales</taxon>
        <taxon>Massarineae</taxon>
        <taxon>Massarinaceae</taxon>
        <taxon>Byssothecium</taxon>
    </lineage>
</organism>
<feature type="compositionally biased region" description="Polar residues" evidence="1">
    <location>
        <begin position="12"/>
        <end position="34"/>
    </location>
</feature>
<evidence type="ECO:0000313" key="3">
    <source>
        <dbReference type="Proteomes" id="UP000800035"/>
    </source>
</evidence>
<keyword evidence="3" id="KW-1185">Reference proteome</keyword>
<proteinExistence type="predicted"/>
<feature type="compositionally biased region" description="Acidic residues" evidence="1">
    <location>
        <begin position="35"/>
        <end position="45"/>
    </location>
</feature>
<evidence type="ECO:0000256" key="1">
    <source>
        <dbReference type="SAM" id="MobiDB-lite"/>
    </source>
</evidence>
<dbReference type="AlphaFoldDB" id="A0A6A5UAT3"/>
<dbReference type="Proteomes" id="UP000800035">
    <property type="component" value="Unassembled WGS sequence"/>
</dbReference>
<gene>
    <name evidence="2" type="ORF">CC80DRAFT_546455</name>
</gene>
<feature type="compositionally biased region" description="Low complexity" evidence="1">
    <location>
        <begin position="46"/>
        <end position="59"/>
    </location>
</feature>
<feature type="compositionally biased region" description="Polar residues" evidence="1">
    <location>
        <begin position="101"/>
        <end position="110"/>
    </location>
</feature>
<dbReference type="EMBL" id="ML976987">
    <property type="protein sequence ID" value="KAF1958217.1"/>
    <property type="molecule type" value="Genomic_DNA"/>
</dbReference>
<reference evidence="2" key="1">
    <citation type="journal article" date="2020" name="Stud. Mycol.">
        <title>101 Dothideomycetes genomes: a test case for predicting lifestyles and emergence of pathogens.</title>
        <authorList>
            <person name="Haridas S."/>
            <person name="Albert R."/>
            <person name="Binder M."/>
            <person name="Bloem J."/>
            <person name="Labutti K."/>
            <person name="Salamov A."/>
            <person name="Andreopoulos B."/>
            <person name="Baker S."/>
            <person name="Barry K."/>
            <person name="Bills G."/>
            <person name="Bluhm B."/>
            <person name="Cannon C."/>
            <person name="Castanera R."/>
            <person name="Culley D."/>
            <person name="Daum C."/>
            <person name="Ezra D."/>
            <person name="Gonzalez J."/>
            <person name="Henrissat B."/>
            <person name="Kuo A."/>
            <person name="Liang C."/>
            <person name="Lipzen A."/>
            <person name="Lutzoni F."/>
            <person name="Magnuson J."/>
            <person name="Mondo S."/>
            <person name="Nolan M."/>
            <person name="Ohm R."/>
            <person name="Pangilinan J."/>
            <person name="Park H.-J."/>
            <person name="Ramirez L."/>
            <person name="Alfaro M."/>
            <person name="Sun H."/>
            <person name="Tritt A."/>
            <person name="Yoshinaga Y."/>
            <person name="Zwiers L.-H."/>
            <person name="Turgeon B."/>
            <person name="Goodwin S."/>
            <person name="Spatafora J."/>
            <person name="Crous P."/>
            <person name="Grigoriev I."/>
        </authorList>
    </citation>
    <scope>NUCLEOTIDE SEQUENCE</scope>
    <source>
        <strain evidence="2">CBS 675.92</strain>
    </source>
</reference>
<accession>A0A6A5UAT3</accession>
<feature type="region of interest" description="Disordered" evidence="1">
    <location>
        <begin position="97"/>
        <end position="137"/>
    </location>
</feature>
<feature type="region of interest" description="Disordered" evidence="1">
    <location>
        <begin position="1"/>
        <end position="64"/>
    </location>
</feature>
<evidence type="ECO:0000313" key="2">
    <source>
        <dbReference type="EMBL" id="KAF1958217.1"/>
    </source>
</evidence>